<dbReference type="AlphaFoldDB" id="A0A812JLE6"/>
<dbReference type="InterPro" id="IPR012337">
    <property type="entry name" value="RNaseH-like_sf"/>
</dbReference>
<protein>
    <submittedName>
        <fullName evidence="2">TOE1 protein</fullName>
    </submittedName>
</protein>
<dbReference type="GO" id="GO:0000175">
    <property type="term" value="F:3'-5'-RNA exonuclease activity"/>
    <property type="evidence" value="ECO:0007669"/>
    <property type="project" value="TreeGrafter"/>
</dbReference>
<name>A0A812JLE6_9DINO</name>
<keyword evidence="3" id="KW-1185">Reference proteome</keyword>
<dbReference type="PANTHER" id="PTHR15092">
    <property type="entry name" value="POLY A -SPECIFIC RIBONUCLEASE/TARGET OF EGR1, MEMBER 1"/>
    <property type="match status" value="1"/>
</dbReference>
<reference evidence="2" key="1">
    <citation type="submission" date="2021-02" db="EMBL/GenBank/DDBJ databases">
        <authorList>
            <person name="Dougan E. K."/>
            <person name="Rhodes N."/>
            <person name="Thang M."/>
            <person name="Chan C."/>
        </authorList>
    </citation>
    <scope>NUCLEOTIDE SEQUENCE</scope>
</reference>
<comment type="caution">
    <text evidence="2">The sequence shown here is derived from an EMBL/GenBank/DDBJ whole genome shotgun (WGS) entry which is preliminary data.</text>
</comment>
<evidence type="ECO:0000256" key="1">
    <source>
        <dbReference type="ARBA" id="ARBA00008372"/>
    </source>
</evidence>
<dbReference type="Proteomes" id="UP000604046">
    <property type="component" value="Unassembled WGS sequence"/>
</dbReference>
<comment type="similarity">
    <text evidence="1">Belongs to the CAF1 family.</text>
</comment>
<gene>
    <name evidence="2" type="primary">TOE1</name>
    <name evidence="2" type="ORF">SNAT2548_LOCUS6517</name>
</gene>
<proteinExistence type="inferred from homology"/>
<sequence>MGGAHDVRREQRENAIDRCCSDIEAADFVALDFEFSGLFLDEGRSRHSSLEKYFARCTKSIPQFLPLQIGICCARQRMQDKVWELRSHEFNLWPSTRQLFMSDFKSLRFLRENGFDFNSYLEFGFSYSRLPEAHQSKKARKFNANQLVQALRDCKVPLVVHNGFLDLLHLFHSFIGDLPSECCDFFQSWVQHFPSTFDTRLLAQEGQYKILRGSGLTLEALHGQLRELGRVRIECHGPLEEDGPCHGSSGHDALLTAKVFIWELDCWIHADSIEAEQKKRRRKRVNELENVLLAMSWQEVHKLADKVGVSVYRSIVHGRIGGPHGARRPLAEIRTAIAAVQYAKELDEQRCQEEAVRDPGISLLSEPGPALTPDLLVSHKVCKRFRNCLAVVGASPGHVCLDDPVLGVG</sequence>
<dbReference type="InterPro" id="IPR051181">
    <property type="entry name" value="CAF1_poly(A)_ribonucleases"/>
</dbReference>
<evidence type="ECO:0000313" key="2">
    <source>
        <dbReference type="EMBL" id="CAE7205841.1"/>
    </source>
</evidence>
<dbReference type="Pfam" id="PF04857">
    <property type="entry name" value="CAF1"/>
    <property type="match status" value="2"/>
</dbReference>
<accession>A0A812JLE6</accession>
<dbReference type="EMBL" id="CAJNDS010000435">
    <property type="protein sequence ID" value="CAE7205841.1"/>
    <property type="molecule type" value="Genomic_DNA"/>
</dbReference>
<dbReference type="InterPro" id="IPR006941">
    <property type="entry name" value="RNase_CAF1"/>
</dbReference>
<dbReference type="InterPro" id="IPR036397">
    <property type="entry name" value="RNaseH_sf"/>
</dbReference>
<dbReference type="Gene3D" id="3.30.420.10">
    <property type="entry name" value="Ribonuclease H-like superfamily/Ribonuclease H"/>
    <property type="match status" value="1"/>
</dbReference>
<evidence type="ECO:0000313" key="3">
    <source>
        <dbReference type="Proteomes" id="UP000604046"/>
    </source>
</evidence>
<dbReference type="PANTHER" id="PTHR15092:SF22">
    <property type="entry name" value="POLY(A)-SPECIFIC RIBONUCLEASE PNLDC1"/>
    <property type="match status" value="1"/>
</dbReference>
<dbReference type="SUPFAM" id="SSF53098">
    <property type="entry name" value="Ribonuclease H-like"/>
    <property type="match status" value="1"/>
</dbReference>
<organism evidence="2 3">
    <name type="scientific">Symbiodinium natans</name>
    <dbReference type="NCBI Taxonomy" id="878477"/>
    <lineage>
        <taxon>Eukaryota</taxon>
        <taxon>Sar</taxon>
        <taxon>Alveolata</taxon>
        <taxon>Dinophyceae</taxon>
        <taxon>Suessiales</taxon>
        <taxon>Symbiodiniaceae</taxon>
        <taxon>Symbiodinium</taxon>
    </lineage>
</organism>
<dbReference type="OrthoDB" id="414075at2759"/>
<dbReference type="GO" id="GO:0003723">
    <property type="term" value="F:RNA binding"/>
    <property type="evidence" value="ECO:0007669"/>
    <property type="project" value="TreeGrafter"/>
</dbReference>